<sequence>MHHNFMEQLDKTTDFGTKNVQKHIKELFNKIAPRNKLRDLLLPSHFKTEGILVISTL</sequence>
<proteinExistence type="predicted"/>
<organism evidence="1">
    <name type="scientific">Rhizophora mucronata</name>
    <name type="common">Asiatic mangrove</name>
    <dbReference type="NCBI Taxonomy" id="61149"/>
    <lineage>
        <taxon>Eukaryota</taxon>
        <taxon>Viridiplantae</taxon>
        <taxon>Streptophyta</taxon>
        <taxon>Embryophyta</taxon>
        <taxon>Tracheophyta</taxon>
        <taxon>Spermatophyta</taxon>
        <taxon>Magnoliopsida</taxon>
        <taxon>eudicotyledons</taxon>
        <taxon>Gunneridae</taxon>
        <taxon>Pentapetalae</taxon>
        <taxon>rosids</taxon>
        <taxon>fabids</taxon>
        <taxon>Malpighiales</taxon>
        <taxon>Rhizophoraceae</taxon>
        <taxon>Rhizophora</taxon>
    </lineage>
</organism>
<evidence type="ECO:0000313" key="1">
    <source>
        <dbReference type="EMBL" id="MBX39024.1"/>
    </source>
</evidence>
<protein>
    <submittedName>
        <fullName evidence="1">Uncharacterized protein</fullName>
    </submittedName>
</protein>
<accession>A0A2P2N962</accession>
<dbReference type="EMBL" id="GGEC01058540">
    <property type="protein sequence ID" value="MBX39024.1"/>
    <property type="molecule type" value="Transcribed_RNA"/>
</dbReference>
<reference evidence="1" key="1">
    <citation type="submission" date="2018-02" db="EMBL/GenBank/DDBJ databases">
        <title>Rhizophora mucronata_Transcriptome.</title>
        <authorList>
            <person name="Meera S.P."/>
            <person name="Sreeshan A."/>
            <person name="Augustine A."/>
        </authorList>
    </citation>
    <scope>NUCLEOTIDE SEQUENCE</scope>
    <source>
        <tissue evidence="1">Leaf</tissue>
    </source>
</reference>
<name>A0A2P2N962_RHIMU</name>
<dbReference type="AlphaFoldDB" id="A0A2P2N962"/>